<feature type="domain" description="Reverse transcriptase" evidence="1">
    <location>
        <begin position="26"/>
        <end position="238"/>
    </location>
</feature>
<proteinExistence type="predicted"/>
<dbReference type="AlphaFoldDB" id="A0A2K3N4Z5"/>
<dbReference type="CDD" id="cd01650">
    <property type="entry name" value="RT_nLTR_like"/>
    <property type="match status" value="1"/>
</dbReference>
<evidence type="ECO:0000259" key="1">
    <source>
        <dbReference type="PROSITE" id="PS50878"/>
    </source>
</evidence>
<dbReference type="STRING" id="57577.A0A2K3N4Z5"/>
<accession>A0A2K3N4Z5</accession>
<dbReference type="PANTHER" id="PTHR31635:SF196">
    <property type="entry name" value="REVERSE TRANSCRIPTASE DOMAIN-CONTAINING PROTEIN-RELATED"/>
    <property type="match status" value="1"/>
</dbReference>
<dbReference type="InterPro" id="IPR043502">
    <property type="entry name" value="DNA/RNA_pol_sf"/>
</dbReference>
<protein>
    <submittedName>
        <fullName evidence="2">Ribonuclease H</fullName>
    </submittedName>
</protein>
<dbReference type="Pfam" id="PF00078">
    <property type="entry name" value="RVT_1"/>
    <property type="match status" value="1"/>
</dbReference>
<dbReference type="ExpressionAtlas" id="A0A2K3N4Z5">
    <property type="expression patterns" value="baseline"/>
</dbReference>
<name>A0A2K3N4Z5_TRIPR</name>
<comment type="caution">
    <text evidence="2">The sequence shown here is derived from an EMBL/GenBank/DDBJ whole genome shotgun (WGS) entry which is preliminary data.</text>
</comment>
<sequence>MNPWKAPGPDGFLAGFFQKSWKTVKEVWKNPSLIAGVNQADICLIPKIQQPEHINQFRPISLCNTIYKVVSKVIVERLKDCIPLIISPYQTGFVPGRNIHENIIVAQEMIHSMTKMKGSMGYIAIKVDLSKAYDMLNWDFIWRILLELRQPENIINIIMHSVTSVETNVKWNGARTEHFRPQRRIRQGDPISPYLFVMCIDKLSHLVSQAVDKGDWKALRAGRGGPVVSHLMFAGEAT</sequence>
<reference evidence="2 3" key="2">
    <citation type="journal article" date="2017" name="Front. Plant Sci.">
        <title>Gene Classification and Mining of Molecular Markers Useful in Red Clover (Trifolium pratense) Breeding.</title>
        <authorList>
            <person name="Istvanek J."/>
            <person name="Dluhosova J."/>
            <person name="Dluhos P."/>
            <person name="Patkova L."/>
            <person name="Nedelnik J."/>
            <person name="Repkova J."/>
        </authorList>
    </citation>
    <scope>NUCLEOTIDE SEQUENCE [LARGE SCALE GENOMIC DNA]</scope>
    <source>
        <strain evidence="3">cv. Tatra</strain>
        <tissue evidence="2">Young leaves</tissue>
    </source>
</reference>
<reference evidence="2 3" key="1">
    <citation type="journal article" date="2014" name="Am. J. Bot.">
        <title>Genome assembly and annotation for red clover (Trifolium pratense; Fabaceae).</title>
        <authorList>
            <person name="Istvanek J."/>
            <person name="Jaros M."/>
            <person name="Krenek A."/>
            <person name="Repkova J."/>
        </authorList>
    </citation>
    <scope>NUCLEOTIDE SEQUENCE [LARGE SCALE GENOMIC DNA]</scope>
    <source>
        <strain evidence="3">cv. Tatra</strain>
        <tissue evidence="2">Young leaves</tissue>
    </source>
</reference>
<organism evidence="2 3">
    <name type="scientific">Trifolium pratense</name>
    <name type="common">Red clover</name>
    <dbReference type="NCBI Taxonomy" id="57577"/>
    <lineage>
        <taxon>Eukaryota</taxon>
        <taxon>Viridiplantae</taxon>
        <taxon>Streptophyta</taxon>
        <taxon>Embryophyta</taxon>
        <taxon>Tracheophyta</taxon>
        <taxon>Spermatophyta</taxon>
        <taxon>Magnoliopsida</taxon>
        <taxon>eudicotyledons</taxon>
        <taxon>Gunneridae</taxon>
        <taxon>Pentapetalae</taxon>
        <taxon>rosids</taxon>
        <taxon>fabids</taxon>
        <taxon>Fabales</taxon>
        <taxon>Fabaceae</taxon>
        <taxon>Papilionoideae</taxon>
        <taxon>50 kb inversion clade</taxon>
        <taxon>NPAAA clade</taxon>
        <taxon>Hologalegina</taxon>
        <taxon>IRL clade</taxon>
        <taxon>Trifolieae</taxon>
        <taxon>Trifolium</taxon>
    </lineage>
</organism>
<evidence type="ECO:0000313" key="2">
    <source>
        <dbReference type="EMBL" id="PNX98123.1"/>
    </source>
</evidence>
<dbReference type="PROSITE" id="PS50878">
    <property type="entry name" value="RT_POL"/>
    <property type="match status" value="1"/>
</dbReference>
<dbReference type="EMBL" id="ASHM01016312">
    <property type="protein sequence ID" value="PNX98123.1"/>
    <property type="molecule type" value="Genomic_DNA"/>
</dbReference>
<dbReference type="InterPro" id="IPR000477">
    <property type="entry name" value="RT_dom"/>
</dbReference>
<gene>
    <name evidence="2" type="ORF">L195_g021365</name>
</gene>
<dbReference type="PANTHER" id="PTHR31635">
    <property type="entry name" value="REVERSE TRANSCRIPTASE DOMAIN-CONTAINING PROTEIN-RELATED"/>
    <property type="match status" value="1"/>
</dbReference>
<evidence type="ECO:0000313" key="3">
    <source>
        <dbReference type="Proteomes" id="UP000236291"/>
    </source>
</evidence>
<dbReference type="SUPFAM" id="SSF56672">
    <property type="entry name" value="DNA/RNA polymerases"/>
    <property type="match status" value="1"/>
</dbReference>
<dbReference type="Proteomes" id="UP000236291">
    <property type="component" value="Unassembled WGS sequence"/>
</dbReference>